<dbReference type="Proteomes" id="UP000754883">
    <property type="component" value="Unassembled WGS sequence"/>
</dbReference>
<keyword evidence="3" id="KW-1185">Reference proteome</keyword>
<name>A0A9N9Y040_9HYPO</name>
<feature type="region of interest" description="Disordered" evidence="1">
    <location>
        <begin position="1"/>
        <end position="52"/>
    </location>
</feature>
<reference evidence="3" key="1">
    <citation type="submission" date="2019-06" db="EMBL/GenBank/DDBJ databases">
        <authorList>
            <person name="Broberg M."/>
        </authorList>
    </citation>
    <scope>NUCLEOTIDE SEQUENCE [LARGE SCALE GENOMIC DNA]</scope>
</reference>
<proteinExistence type="predicted"/>
<evidence type="ECO:0000313" key="2">
    <source>
        <dbReference type="EMBL" id="CAG9987988.1"/>
    </source>
</evidence>
<evidence type="ECO:0000256" key="1">
    <source>
        <dbReference type="SAM" id="MobiDB-lite"/>
    </source>
</evidence>
<evidence type="ECO:0000313" key="3">
    <source>
        <dbReference type="Proteomes" id="UP000754883"/>
    </source>
</evidence>
<accession>A0A9N9Y040</accession>
<dbReference type="EMBL" id="CABFNO020001443">
    <property type="protein sequence ID" value="CAG9987988.1"/>
    <property type="molecule type" value="Genomic_DNA"/>
</dbReference>
<organism evidence="2 3">
    <name type="scientific">Clonostachys byssicola</name>
    <dbReference type="NCBI Taxonomy" id="160290"/>
    <lineage>
        <taxon>Eukaryota</taxon>
        <taxon>Fungi</taxon>
        <taxon>Dikarya</taxon>
        <taxon>Ascomycota</taxon>
        <taxon>Pezizomycotina</taxon>
        <taxon>Sordariomycetes</taxon>
        <taxon>Hypocreomycetidae</taxon>
        <taxon>Hypocreales</taxon>
        <taxon>Bionectriaceae</taxon>
        <taxon>Clonostachys</taxon>
    </lineage>
</organism>
<sequence>MARNHNPMHGHFSGPHASTVPQSRGEPAGGSSEADVQCKSNIDPIDNKTTPNLYVGTYDPSYAVPYTCSDVEIESQGRMPKNGIQTGHRGENRSSRKTSFEPRLHRCREFEVVEVEVRDVDHDATETKCHVPHEDVG</sequence>
<dbReference type="AlphaFoldDB" id="A0A9N9Y040"/>
<gene>
    <name evidence="2" type="ORF">CBYS24578_00010631</name>
</gene>
<feature type="compositionally biased region" description="Basic and acidic residues" evidence="1">
    <location>
        <begin position="88"/>
        <end position="100"/>
    </location>
</feature>
<comment type="caution">
    <text evidence="2">The sequence shown here is derived from an EMBL/GenBank/DDBJ whole genome shotgun (WGS) entry which is preliminary data.</text>
</comment>
<feature type="region of interest" description="Disordered" evidence="1">
    <location>
        <begin position="74"/>
        <end position="100"/>
    </location>
</feature>
<protein>
    <submittedName>
        <fullName evidence="2">Uncharacterized protein</fullName>
    </submittedName>
</protein>
<reference evidence="2 3" key="2">
    <citation type="submission" date="2021-10" db="EMBL/GenBank/DDBJ databases">
        <authorList>
            <person name="Piombo E."/>
        </authorList>
    </citation>
    <scope>NUCLEOTIDE SEQUENCE [LARGE SCALE GENOMIC DNA]</scope>
</reference>